<evidence type="ECO:0000259" key="6">
    <source>
        <dbReference type="Pfam" id="PF03755"/>
    </source>
</evidence>
<gene>
    <name evidence="8" type="ORF">IFK94_10080</name>
</gene>
<evidence type="ECO:0000259" key="7">
    <source>
        <dbReference type="Pfam" id="PF08340"/>
    </source>
</evidence>
<feature type="domain" description="Endoribonuclease YicC-like C-terminal" evidence="7">
    <location>
        <begin position="178"/>
        <end position="294"/>
    </location>
</feature>
<keyword evidence="4" id="KW-0378">Hydrolase</keyword>
<dbReference type="InterPro" id="IPR005229">
    <property type="entry name" value="YicC/YloC-like"/>
</dbReference>
<dbReference type="GO" id="GO:0004521">
    <property type="term" value="F:RNA endonuclease activity"/>
    <property type="evidence" value="ECO:0007669"/>
    <property type="project" value="InterPro"/>
</dbReference>
<comment type="cofactor">
    <cofactor evidence="1">
        <name>a divalent metal cation</name>
        <dbReference type="ChEBI" id="CHEBI:60240"/>
    </cofactor>
</comment>
<dbReference type="Pfam" id="PF08340">
    <property type="entry name" value="YicC-like_C"/>
    <property type="match status" value="1"/>
</dbReference>
<dbReference type="InterPro" id="IPR013527">
    <property type="entry name" value="YicC-like_N"/>
</dbReference>
<evidence type="ECO:0000256" key="4">
    <source>
        <dbReference type="ARBA" id="ARBA00022801"/>
    </source>
</evidence>
<reference evidence="8 9" key="1">
    <citation type="submission" date="2020-08" db="EMBL/GenBank/DDBJ databases">
        <title>Acidobacteriota in marine sediments use diverse sulfur dissimilation pathways.</title>
        <authorList>
            <person name="Wasmund K."/>
        </authorList>
    </citation>
    <scope>NUCLEOTIDE SEQUENCE [LARGE SCALE GENOMIC DNA]</scope>
    <source>
        <strain evidence="8">MAG AM4</strain>
    </source>
</reference>
<evidence type="ECO:0000256" key="1">
    <source>
        <dbReference type="ARBA" id="ARBA00001968"/>
    </source>
</evidence>
<dbReference type="NCBIfam" id="TIGR00255">
    <property type="entry name" value="YicC/YloC family endoribonuclease"/>
    <property type="match status" value="1"/>
</dbReference>
<comment type="similarity">
    <text evidence="5">Belongs to the YicC/YloC family.</text>
</comment>
<comment type="caution">
    <text evidence="8">The sequence shown here is derived from an EMBL/GenBank/DDBJ whole genome shotgun (WGS) entry which is preliminary data.</text>
</comment>
<dbReference type="Pfam" id="PF03755">
    <property type="entry name" value="YicC-like_N"/>
    <property type="match status" value="1"/>
</dbReference>
<sequence>MIRSMTGYGQGSVEVRGVRFQAEARSVNHRFLDLRLRLPGSFQSLEKEVREAVRGRLHRGRVELGVTVIRPEDENDVRLNDALLSTLLEAARTLREDHGVQGDLDVATVLRVPGILREPGDRAEPDAEDRAGILKAMIEALEALLEDRLREGANLAEEILSRLSGMSRLVGELDVHADRVPGEALVKLTSRIDKMTAGLVIDEARLAQEAALLADRSDVTEELVRLRSHLGQAARLLSEPDGEPVGKRLDFLMQEIHRETNTINSKSSDLEISTRALALKTEGDKVREQIQNLE</sequence>
<dbReference type="Proteomes" id="UP000648239">
    <property type="component" value="Unassembled WGS sequence"/>
</dbReference>
<dbReference type="EMBL" id="JACXWD010000032">
    <property type="protein sequence ID" value="MBD3868458.1"/>
    <property type="molecule type" value="Genomic_DNA"/>
</dbReference>
<evidence type="ECO:0000313" key="9">
    <source>
        <dbReference type="Proteomes" id="UP000648239"/>
    </source>
</evidence>
<dbReference type="GO" id="GO:0016787">
    <property type="term" value="F:hydrolase activity"/>
    <property type="evidence" value="ECO:0007669"/>
    <property type="project" value="UniProtKB-KW"/>
</dbReference>
<feature type="domain" description="Endoribonuclease YicC-like N-terminal" evidence="6">
    <location>
        <begin position="2"/>
        <end position="156"/>
    </location>
</feature>
<evidence type="ECO:0000256" key="3">
    <source>
        <dbReference type="ARBA" id="ARBA00022759"/>
    </source>
</evidence>
<evidence type="ECO:0000256" key="5">
    <source>
        <dbReference type="ARBA" id="ARBA00035648"/>
    </source>
</evidence>
<name>A0A8J7CLR5_9BACT</name>
<dbReference type="PANTHER" id="PTHR30636:SF3">
    <property type="entry name" value="UPF0701 PROTEIN YICC"/>
    <property type="match status" value="1"/>
</dbReference>
<evidence type="ECO:0000313" key="8">
    <source>
        <dbReference type="EMBL" id="MBD3868458.1"/>
    </source>
</evidence>
<dbReference type="PANTHER" id="PTHR30636">
    <property type="entry name" value="UPF0701 PROTEIN YICC"/>
    <property type="match status" value="1"/>
</dbReference>
<keyword evidence="2" id="KW-0540">Nuclease</keyword>
<evidence type="ECO:0000256" key="2">
    <source>
        <dbReference type="ARBA" id="ARBA00022722"/>
    </source>
</evidence>
<protein>
    <submittedName>
        <fullName evidence="8">YicC family protein</fullName>
    </submittedName>
</protein>
<organism evidence="8 9">
    <name type="scientific">Candidatus Polarisedimenticola svalbardensis</name>
    <dbReference type="NCBI Taxonomy" id="2886004"/>
    <lineage>
        <taxon>Bacteria</taxon>
        <taxon>Pseudomonadati</taxon>
        <taxon>Acidobacteriota</taxon>
        <taxon>Candidatus Polarisedimenticolia</taxon>
        <taxon>Candidatus Polarisedimenticolales</taxon>
        <taxon>Candidatus Polarisedimenticolaceae</taxon>
        <taxon>Candidatus Polarisedimenticola</taxon>
    </lineage>
</organism>
<proteinExistence type="inferred from homology"/>
<dbReference type="InterPro" id="IPR013551">
    <property type="entry name" value="YicC-like_C"/>
</dbReference>
<keyword evidence="3" id="KW-0255">Endonuclease</keyword>
<accession>A0A8J7CLR5</accession>
<dbReference type="AlphaFoldDB" id="A0A8J7CLR5"/>